<feature type="compositionally biased region" description="Basic residues" evidence="1">
    <location>
        <begin position="29"/>
        <end position="43"/>
    </location>
</feature>
<feature type="compositionally biased region" description="Low complexity" evidence="1">
    <location>
        <begin position="82"/>
        <end position="94"/>
    </location>
</feature>
<dbReference type="EMBL" id="CAJOBI010330987">
    <property type="protein sequence ID" value="CAF5198449.1"/>
    <property type="molecule type" value="Genomic_DNA"/>
</dbReference>
<dbReference type="Proteomes" id="UP000676336">
    <property type="component" value="Unassembled WGS sequence"/>
</dbReference>
<feature type="region of interest" description="Disordered" evidence="1">
    <location>
        <begin position="12"/>
        <end position="94"/>
    </location>
</feature>
<feature type="compositionally biased region" description="Polar residues" evidence="1">
    <location>
        <begin position="44"/>
        <end position="65"/>
    </location>
</feature>
<protein>
    <submittedName>
        <fullName evidence="2">Uncharacterized protein</fullName>
    </submittedName>
</protein>
<accession>A0A8S3IHC4</accession>
<proteinExistence type="predicted"/>
<dbReference type="AlphaFoldDB" id="A0A8S3IHC4"/>
<evidence type="ECO:0000313" key="3">
    <source>
        <dbReference type="Proteomes" id="UP000676336"/>
    </source>
</evidence>
<gene>
    <name evidence="2" type="ORF">SMN809_LOCUS74807</name>
</gene>
<comment type="caution">
    <text evidence="2">The sequence shown here is derived from an EMBL/GenBank/DDBJ whole genome shotgun (WGS) entry which is preliminary data.</text>
</comment>
<evidence type="ECO:0000256" key="1">
    <source>
        <dbReference type="SAM" id="MobiDB-lite"/>
    </source>
</evidence>
<reference evidence="2" key="1">
    <citation type="submission" date="2021-02" db="EMBL/GenBank/DDBJ databases">
        <authorList>
            <person name="Nowell W R."/>
        </authorList>
    </citation>
    <scope>NUCLEOTIDE SEQUENCE</scope>
</reference>
<name>A0A8S3IHC4_9BILA</name>
<sequence>MSIFVKICSVHTPSSNPRLKPARTLSLKRGCHGPRPHAMHKNRQPASSSAISGSELTSLQQQSKGQPKVFVRGSNSTDKQQIRIQQNKIKSSHL</sequence>
<evidence type="ECO:0000313" key="2">
    <source>
        <dbReference type="EMBL" id="CAF5198449.1"/>
    </source>
</evidence>
<organism evidence="2 3">
    <name type="scientific">Rotaria magnacalcarata</name>
    <dbReference type="NCBI Taxonomy" id="392030"/>
    <lineage>
        <taxon>Eukaryota</taxon>
        <taxon>Metazoa</taxon>
        <taxon>Spiralia</taxon>
        <taxon>Gnathifera</taxon>
        <taxon>Rotifera</taxon>
        <taxon>Eurotatoria</taxon>
        <taxon>Bdelloidea</taxon>
        <taxon>Philodinida</taxon>
        <taxon>Philodinidae</taxon>
        <taxon>Rotaria</taxon>
    </lineage>
</organism>